<evidence type="ECO:0000313" key="1">
    <source>
        <dbReference type="EMBL" id="QOY89830.1"/>
    </source>
</evidence>
<dbReference type="AlphaFoldDB" id="A0A7S7SN86"/>
<protein>
    <submittedName>
        <fullName evidence="1">DUF4331 family protein</fullName>
    </submittedName>
</protein>
<sequence length="325" mass="34840">MSHHYSGPDYGFPHGDARLDLTDLYAFPKPGGAGKSIVVMNVHPSAGVNPSGPTTREPFSTQAVYELKVDTNGDAVADLAYRVSFSSTNDGSQVATVRRAQGEAAAGDGPGGQTILASARVSTGREALVSEAAGYRFFAGWRSDPFFFDTEGALNNFQFTGRDFFAGKDVCSIVLELPAEALGPTPVGLWQRTLDGRGGTWVQADRGARPSQSVFLTGEQKSDYLAAQPAGDARFAAIFAHSLEHTGGYSPQEAKRVAESLLPDILFYDSRQPASYPHNGRTLTDDVMDGFIALLTNGRVTRDGVEPHRDLLPEFPYLGPPHELA</sequence>
<dbReference type="Pfam" id="PF14224">
    <property type="entry name" value="DUF4331"/>
    <property type="match status" value="2"/>
</dbReference>
<dbReference type="EMBL" id="CP063849">
    <property type="protein sequence ID" value="QOY89830.1"/>
    <property type="molecule type" value="Genomic_DNA"/>
</dbReference>
<gene>
    <name evidence="1" type="ORF">IRI77_07720</name>
</gene>
<name>A0A7S7SN86_PALFE</name>
<keyword evidence="2" id="KW-1185">Reference proteome</keyword>
<organism evidence="1 2">
    <name type="scientific">Paludibaculum fermentans</name>
    <dbReference type="NCBI Taxonomy" id="1473598"/>
    <lineage>
        <taxon>Bacteria</taxon>
        <taxon>Pseudomonadati</taxon>
        <taxon>Acidobacteriota</taxon>
        <taxon>Terriglobia</taxon>
        <taxon>Bryobacterales</taxon>
        <taxon>Bryobacteraceae</taxon>
        <taxon>Paludibaculum</taxon>
    </lineage>
</organism>
<dbReference type="Proteomes" id="UP000593892">
    <property type="component" value="Chromosome"/>
</dbReference>
<evidence type="ECO:0000313" key="2">
    <source>
        <dbReference type="Proteomes" id="UP000593892"/>
    </source>
</evidence>
<dbReference type="KEGG" id="pfer:IRI77_07720"/>
<dbReference type="InterPro" id="IPR025566">
    <property type="entry name" value="DUF4331"/>
</dbReference>
<accession>A0A7S7SN86</accession>
<proteinExistence type="predicted"/>
<dbReference type="RefSeq" id="WP_194451493.1">
    <property type="nucleotide sequence ID" value="NZ_CP063849.1"/>
</dbReference>
<reference evidence="1 2" key="1">
    <citation type="submission" date="2020-10" db="EMBL/GenBank/DDBJ databases">
        <title>Complete genome sequence of Paludibaculum fermentans P105T, a facultatively anaerobic acidobacterium capable of dissimilatory Fe(III) reduction.</title>
        <authorList>
            <person name="Dedysh S.N."/>
            <person name="Beletsky A.V."/>
            <person name="Kulichevskaya I.S."/>
            <person name="Mardanov A.V."/>
            <person name="Ravin N.V."/>
        </authorList>
    </citation>
    <scope>NUCLEOTIDE SEQUENCE [LARGE SCALE GENOMIC DNA]</scope>
    <source>
        <strain evidence="1 2">P105</strain>
    </source>
</reference>